<feature type="compositionally biased region" description="Polar residues" evidence="1">
    <location>
        <begin position="50"/>
        <end position="69"/>
    </location>
</feature>
<dbReference type="PANTHER" id="PTHR33710:SF71">
    <property type="entry name" value="ENDONUCLEASE_EXONUCLEASE_PHOSPHATASE DOMAIN-CONTAINING PROTEIN"/>
    <property type="match status" value="1"/>
</dbReference>
<dbReference type="EMBL" id="JANJYJ010000006">
    <property type="protein sequence ID" value="KAK3205165.1"/>
    <property type="molecule type" value="Genomic_DNA"/>
</dbReference>
<evidence type="ECO:0000313" key="3">
    <source>
        <dbReference type="Proteomes" id="UP001281410"/>
    </source>
</evidence>
<sequence length="355" mass="39990">MVERNDHYGFVVDVVYKNLLSCCARCNIFGHDMAKCQNNGHNHTMERGRSGTQNSNRTNQSLHHTNSKVGPSRIDIDNAITQPAVLGLNDHALKSSHMTIVENGDLDHGKDFVSQDTDLMNVDSPNFASKGENKIQHILEGDDFIQVVSKVGKKTKKLDDHGSMPIVKPLLSFMLLEVDFLKNLTKSSLLEYQGSLACMGDFNAILGSYEKLGGVTPSAVSYTGFQNMSDNCNLIHMPTFRSFDKWTNCSSSSFRIEMRLDRSLCNLGWLDVWLSSYCFTLACAIFNHNPIIFNGLYHTHLGPKPLKFHNILLEHSSFKDVVYSSWLLTPRDLYPIRNLTCKLKVLKGCLKAWNH</sequence>
<protein>
    <submittedName>
        <fullName evidence="2">Uncharacterized protein</fullName>
    </submittedName>
</protein>
<reference evidence="2" key="1">
    <citation type="journal article" date="2023" name="Plant J.">
        <title>Genome sequences and population genomics provide insights into the demographic history, inbreeding, and mutation load of two 'living fossil' tree species of Dipteronia.</title>
        <authorList>
            <person name="Feng Y."/>
            <person name="Comes H.P."/>
            <person name="Chen J."/>
            <person name="Zhu S."/>
            <person name="Lu R."/>
            <person name="Zhang X."/>
            <person name="Li P."/>
            <person name="Qiu J."/>
            <person name="Olsen K.M."/>
            <person name="Qiu Y."/>
        </authorList>
    </citation>
    <scope>NUCLEOTIDE SEQUENCE</scope>
    <source>
        <strain evidence="2">NBL</strain>
    </source>
</reference>
<gene>
    <name evidence="2" type="ORF">Dsin_019211</name>
</gene>
<name>A0AAE0E2J0_9ROSI</name>
<dbReference type="SUPFAM" id="SSF56219">
    <property type="entry name" value="DNase I-like"/>
    <property type="match status" value="1"/>
</dbReference>
<evidence type="ECO:0000256" key="1">
    <source>
        <dbReference type="SAM" id="MobiDB-lite"/>
    </source>
</evidence>
<accession>A0AAE0E2J0</accession>
<comment type="caution">
    <text evidence="2">The sequence shown here is derived from an EMBL/GenBank/DDBJ whole genome shotgun (WGS) entry which is preliminary data.</text>
</comment>
<keyword evidence="3" id="KW-1185">Reference proteome</keyword>
<dbReference type="Gene3D" id="3.60.10.10">
    <property type="entry name" value="Endonuclease/exonuclease/phosphatase"/>
    <property type="match status" value="1"/>
</dbReference>
<dbReference type="PANTHER" id="PTHR33710">
    <property type="entry name" value="BNAC02G09200D PROTEIN"/>
    <property type="match status" value="1"/>
</dbReference>
<dbReference type="Proteomes" id="UP001281410">
    <property type="component" value="Unassembled WGS sequence"/>
</dbReference>
<feature type="region of interest" description="Disordered" evidence="1">
    <location>
        <begin position="42"/>
        <end position="72"/>
    </location>
</feature>
<dbReference type="AlphaFoldDB" id="A0AAE0E2J0"/>
<dbReference type="InterPro" id="IPR036691">
    <property type="entry name" value="Endo/exonu/phosph_ase_sf"/>
</dbReference>
<organism evidence="2 3">
    <name type="scientific">Dipteronia sinensis</name>
    <dbReference type="NCBI Taxonomy" id="43782"/>
    <lineage>
        <taxon>Eukaryota</taxon>
        <taxon>Viridiplantae</taxon>
        <taxon>Streptophyta</taxon>
        <taxon>Embryophyta</taxon>
        <taxon>Tracheophyta</taxon>
        <taxon>Spermatophyta</taxon>
        <taxon>Magnoliopsida</taxon>
        <taxon>eudicotyledons</taxon>
        <taxon>Gunneridae</taxon>
        <taxon>Pentapetalae</taxon>
        <taxon>rosids</taxon>
        <taxon>malvids</taxon>
        <taxon>Sapindales</taxon>
        <taxon>Sapindaceae</taxon>
        <taxon>Hippocastanoideae</taxon>
        <taxon>Acereae</taxon>
        <taxon>Dipteronia</taxon>
    </lineage>
</organism>
<proteinExistence type="predicted"/>
<evidence type="ECO:0000313" key="2">
    <source>
        <dbReference type="EMBL" id="KAK3205165.1"/>
    </source>
</evidence>